<evidence type="ECO:0000256" key="5">
    <source>
        <dbReference type="ARBA" id="ARBA00022737"/>
    </source>
</evidence>
<evidence type="ECO:0000256" key="11">
    <source>
        <dbReference type="SAM" id="MobiDB-lite"/>
    </source>
</evidence>
<keyword evidence="8 10" id="KW-0472">Membrane</keyword>
<dbReference type="PROSITE" id="PS51846">
    <property type="entry name" value="CNNM"/>
    <property type="match status" value="1"/>
</dbReference>
<evidence type="ECO:0000259" key="14">
    <source>
        <dbReference type="PROSITE" id="PS51846"/>
    </source>
</evidence>
<dbReference type="SMART" id="SM00116">
    <property type="entry name" value="CBS"/>
    <property type="match status" value="2"/>
</dbReference>
<dbReference type="RefSeq" id="WP_092609932.1">
    <property type="nucleotide sequence ID" value="NZ_FMYF01000005.1"/>
</dbReference>
<dbReference type="InterPro" id="IPR036318">
    <property type="entry name" value="FAD-bd_PCMH-like_sf"/>
</dbReference>
<dbReference type="SMART" id="SM01091">
    <property type="entry name" value="CorC_HlyC"/>
    <property type="match status" value="1"/>
</dbReference>
<keyword evidence="16" id="KW-1185">Reference proteome</keyword>
<keyword evidence="3" id="KW-1003">Cell membrane</keyword>
<dbReference type="EMBL" id="FMYF01000005">
    <property type="protein sequence ID" value="SDB86626.1"/>
    <property type="molecule type" value="Genomic_DNA"/>
</dbReference>
<organism evidence="15 16">
    <name type="scientific">Raineyella antarctica</name>
    <dbReference type="NCBI Taxonomy" id="1577474"/>
    <lineage>
        <taxon>Bacteria</taxon>
        <taxon>Bacillati</taxon>
        <taxon>Actinomycetota</taxon>
        <taxon>Actinomycetes</taxon>
        <taxon>Propionibacteriales</taxon>
        <taxon>Propionibacteriaceae</taxon>
        <taxon>Raineyella</taxon>
    </lineage>
</organism>
<evidence type="ECO:0000256" key="6">
    <source>
        <dbReference type="ARBA" id="ARBA00022989"/>
    </source>
</evidence>
<dbReference type="OrthoDB" id="110231at2"/>
<dbReference type="Pfam" id="PF03471">
    <property type="entry name" value="CorC_HlyC"/>
    <property type="match status" value="1"/>
</dbReference>
<dbReference type="PANTHER" id="PTHR22777:SF32">
    <property type="entry name" value="UPF0053 INNER MEMBRANE PROTEIN YFJD"/>
    <property type="match status" value="1"/>
</dbReference>
<evidence type="ECO:0000256" key="9">
    <source>
        <dbReference type="PROSITE-ProRule" id="PRU00703"/>
    </source>
</evidence>
<keyword evidence="5" id="KW-0677">Repeat</keyword>
<feature type="transmembrane region" description="Helical" evidence="12">
    <location>
        <begin position="6"/>
        <end position="29"/>
    </location>
</feature>
<dbReference type="InterPro" id="IPR044751">
    <property type="entry name" value="Ion_transp-like_CBS"/>
</dbReference>
<dbReference type="InterPro" id="IPR002550">
    <property type="entry name" value="CNNM"/>
</dbReference>
<feature type="domain" description="CBS" evidence="13">
    <location>
        <begin position="276"/>
        <end position="333"/>
    </location>
</feature>
<feature type="transmembrane region" description="Helical" evidence="12">
    <location>
        <begin position="59"/>
        <end position="80"/>
    </location>
</feature>
<dbReference type="PANTHER" id="PTHR22777">
    <property type="entry name" value="HEMOLYSIN-RELATED"/>
    <property type="match status" value="1"/>
</dbReference>
<evidence type="ECO:0000313" key="15">
    <source>
        <dbReference type="EMBL" id="SDB86626.1"/>
    </source>
</evidence>
<keyword evidence="4 10" id="KW-0812">Transmembrane</keyword>
<evidence type="ECO:0000256" key="1">
    <source>
        <dbReference type="ARBA" id="ARBA00004651"/>
    </source>
</evidence>
<dbReference type="InterPro" id="IPR000644">
    <property type="entry name" value="CBS_dom"/>
</dbReference>
<dbReference type="STRING" id="1577474.GA0111570_105237"/>
<dbReference type="Pfam" id="PF01595">
    <property type="entry name" value="CNNM"/>
    <property type="match status" value="1"/>
</dbReference>
<reference evidence="15 16" key="1">
    <citation type="submission" date="2016-06" db="EMBL/GenBank/DDBJ databases">
        <authorList>
            <person name="Olsen C.W."/>
            <person name="Carey S."/>
            <person name="Hinshaw L."/>
            <person name="Karasin A.I."/>
        </authorList>
    </citation>
    <scope>NUCLEOTIDE SEQUENCE [LARGE SCALE GENOMIC DNA]</scope>
    <source>
        <strain evidence="15 16">LZ-22</strain>
    </source>
</reference>
<feature type="domain" description="CNNM transmembrane" evidence="14">
    <location>
        <begin position="1"/>
        <end position="188"/>
    </location>
</feature>
<feature type="region of interest" description="Disordered" evidence="11">
    <location>
        <begin position="424"/>
        <end position="447"/>
    </location>
</feature>
<dbReference type="Gene3D" id="3.30.465.10">
    <property type="match status" value="1"/>
</dbReference>
<keyword evidence="6 10" id="KW-1133">Transmembrane helix</keyword>
<feature type="domain" description="CBS" evidence="13">
    <location>
        <begin position="207"/>
        <end position="267"/>
    </location>
</feature>
<dbReference type="InterPro" id="IPR005170">
    <property type="entry name" value="Transptr-assoc_dom"/>
</dbReference>
<dbReference type="GO" id="GO:0050660">
    <property type="term" value="F:flavin adenine dinucleotide binding"/>
    <property type="evidence" value="ECO:0007669"/>
    <property type="project" value="InterPro"/>
</dbReference>
<gene>
    <name evidence="15" type="ORF">GA0111570_105237</name>
</gene>
<dbReference type="InterPro" id="IPR016169">
    <property type="entry name" value="FAD-bd_PCMH_sub2"/>
</dbReference>
<evidence type="ECO:0000256" key="8">
    <source>
        <dbReference type="ARBA" id="ARBA00023136"/>
    </source>
</evidence>
<evidence type="ECO:0000256" key="10">
    <source>
        <dbReference type="PROSITE-ProRule" id="PRU01193"/>
    </source>
</evidence>
<proteinExistence type="inferred from homology"/>
<evidence type="ECO:0000259" key="13">
    <source>
        <dbReference type="PROSITE" id="PS51371"/>
    </source>
</evidence>
<keyword evidence="7 9" id="KW-0129">CBS domain</keyword>
<evidence type="ECO:0000256" key="4">
    <source>
        <dbReference type="ARBA" id="ARBA00022692"/>
    </source>
</evidence>
<evidence type="ECO:0000256" key="3">
    <source>
        <dbReference type="ARBA" id="ARBA00022475"/>
    </source>
</evidence>
<dbReference type="GO" id="GO:0005886">
    <property type="term" value="C:plasma membrane"/>
    <property type="evidence" value="ECO:0007669"/>
    <property type="project" value="UniProtKB-SubCell"/>
</dbReference>
<evidence type="ECO:0000256" key="2">
    <source>
        <dbReference type="ARBA" id="ARBA00006337"/>
    </source>
</evidence>
<evidence type="ECO:0000256" key="12">
    <source>
        <dbReference type="SAM" id="Phobius"/>
    </source>
</evidence>
<evidence type="ECO:0000313" key="16">
    <source>
        <dbReference type="Proteomes" id="UP000199086"/>
    </source>
</evidence>
<name>A0A1G6GZT4_9ACTN</name>
<dbReference type="Gene3D" id="3.10.580.10">
    <property type="entry name" value="CBS-domain"/>
    <property type="match status" value="1"/>
</dbReference>
<feature type="transmembrane region" description="Helical" evidence="12">
    <location>
        <begin position="92"/>
        <end position="113"/>
    </location>
</feature>
<comment type="similarity">
    <text evidence="2">Belongs to the UPF0053 family.</text>
</comment>
<dbReference type="AlphaFoldDB" id="A0A1G6GZT4"/>
<dbReference type="CDD" id="cd04590">
    <property type="entry name" value="CBS_pair_CorC_HlyC_assoc"/>
    <property type="match status" value="1"/>
</dbReference>
<evidence type="ECO:0000256" key="7">
    <source>
        <dbReference type="ARBA" id="ARBA00023122"/>
    </source>
</evidence>
<dbReference type="PROSITE" id="PS51371">
    <property type="entry name" value="CBS"/>
    <property type="match status" value="2"/>
</dbReference>
<sequence>MSQPDIIQLVVAAVLAIAAGIFSAIDAAFQSFSHARAENLVEEGVPGAKRLELITQDPAPTLNAVLFVSTILQVTSIVLVTRVVLDVDLRNWVQLLVSIGAMVVVSFIAWGVAPRTLGRQRADGVATRTSGLVSVLTTFLGPIPQILIWIGNALTPGRGFDDGPFSSEAELRELVDKAEQSDLIEAGERAMIHSVFELGDTMVKEVMVPRTDIVSIEDTKTLRQATSLALRSGFSRIPVVGEGGLDNVLGVVFLKDLMKRMYDNPQSQTTERVSSLMRPPTWCPDSKPVDDLLREMQTTHSHMVMVVDEFGGTAGLATIEDILEEIVGEIIDEYDAGEVAPITELSEGRYRVSARLAVDELGELFGRRLDDDDVDTVGGLMAKLLNVVPIAGSVVRWEGLELVAERGQGRRSQIETILVTQVGDDEEAGDDRATSAVLRATENGGGK</sequence>
<dbReference type="Proteomes" id="UP000199086">
    <property type="component" value="Unassembled WGS sequence"/>
</dbReference>
<comment type="subcellular location">
    <subcellularLocation>
        <location evidence="1">Cell membrane</location>
        <topology evidence="1">Multi-pass membrane protein</topology>
    </subcellularLocation>
</comment>
<dbReference type="SUPFAM" id="SSF54631">
    <property type="entry name" value="CBS-domain pair"/>
    <property type="match status" value="1"/>
</dbReference>
<protein>
    <submittedName>
        <fullName evidence="15">Hemolysin, contains CBS domains</fullName>
    </submittedName>
</protein>
<accession>A0A1G6GZT4</accession>
<dbReference type="InterPro" id="IPR046342">
    <property type="entry name" value="CBS_dom_sf"/>
</dbReference>
<dbReference type="FunFam" id="3.10.580.10:FF:000002">
    <property type="entry name" value="Magnesium/cobalt efflux protein CorC"/>
    <property type="match status" value="1"/>
</dbReference>
<dbReference type="SUPFAM" id="SSF56176">
    <property type="entry name" value="FAD-binding/transporter-associated domain-like"/>
    <property type="match status" value="1"/>
</dbReference>
<dbReference type="Pfam" id="PF00571">
    <property type="entry name" value="CBS"/>
    <property type="match status" value="2"/>
</dbReference>